<sequence>MIGLLKGPISVGKGLVATGSLGGICSFFTPIDSLLDVARKIQISVTEEWNDWGKGFILPSFDSGWLGGAFEKQTKYSYGYVVRAVDSGASFTKDNKRVKDLSPKDPEGKLWLIEKVGSEGIIKSTEAEEQIGLTPKKFVLIGSNRRTGEVELTGLVSLIQYKHLGIKEKCGIEEEKGAIQNGWCDNSIFKTYKSSEERPKFIGTKLKNPITDEAVTYMGLNLKSGNLGIIWGSKGIGTSKQTRKWSRTGYLYINSTNSKKKKAWTRLDKNGTAGFFVVHDLKFIRETLKDDWRYRYEKYGTILGGKERPASYCKAKSSSKECGKVIDIPLSSNRNYYIWDPTKTKIKGKKMYTESNSILPWKINSELTFTSEQVG</sequence>
<proteinExistence type="predicted"/>
<dbReference type="AlphaFoldDB" id="I6YAV7"/>
<name>I6YAV7_MYCWM</name>
<evidence type="ECO:0000313" key="2">
    <source>
        <dbReference type="Proteomes" id="UP000009005"/>
    </source>
</evidence>
<accession>I6YAV7</accession>
<keyword evidence="2" id="KW-1185">Reference proteome</keyword>
<dbReference type="HOGENOM" id="CLU_902621_0_0_14"/>
<dbReference type="STRING" id="1197325.WEN_01530"/>
<dbReference type="KEGG" id="mwe:WEN_01530"/>
<reference evidence="1 2" key="1">
    <citation type="journal article" date="2012" name="J. Bacteriol.">
        <title>Complete genome sequence of Mycoplasma wenyonii strain Massachusetts.</title>
        <authorList>
            <person name="Dos Santos A.P."/>
            <person name="Guimaraes A.M."/>
            <person name="do Nascimento N.C."/>
            <person name="Sanmiguel P.J."/>
            <person name="Messick J.B."/>
        </authorList>
    </citation>
    <scope>NUCLEOTIDE SEQUENCE [LARGE SCALE GENOMIC DNA]</scope>
    <source>
        <strain evidence="1 2">Massachusetts</strain>
    </source>
</reference>
<organism evidence="1 2">
    <name type="scientific">Mycoplasma wenyonii (strain Massachusetts)</name>
    <name type="common">Eperythrozoon wenyonii</name>
    <dbReference type="NCBI Taxonomy" id="1197325"/>
    <lineage>
        <taxon>Bacteria</taxon>
        <taxon>Bacillati</taxon>
        <taxon>Mycoplasmatota</taxon>
        <taxon>Mollicutes</taxon>
        <taxon>Mycoplasmataceae</taxon>
        <taxon>Mycoplasma</taxon>
    </lineage>
</organism>
<dbReference type="EMBL" id="CP003703">
    <property type="protein sequence ID" value="AFN65101.1"/>
    <property type="molecule type" value="Genomic_DNA"/>
</dbReference>
<dbReference type="PATRIC" id="fig|1197325.3.peg.332"/>
<dbReference type="RefSeq" id="WP_014849811.1">
    <property type="nucleotide sequence ID" value="NC_018149.1"/>
</dbReference>
<protein>
    <submittedName>
        <fullName evidence="1">Uncharacterized protein</fullName>
    </submittedName>
</protein>
<gene>
    <name evidence="1" type="ordered locus">WEN_01530</name>
</gene>
<evidence type="ECO:0000313" key="1">
    <source>
        <dbReference type="EMBL" id="AFN65101.1"/>
    </source>
</evidence>
<dbReference type="Proteomes" id="UP000009005">
    <property type="component" value="Chromosome"/>
</dbReference>